<dbReference type="AlphaFoldDB" id="A0AA35XDJ1"/>
<evidence type="ECO:0000259" key="4">
    <source>
        <dbReference type="Pfam" id="PF03407"/>
    </source>
</evidence>
<dbReference type="GO" id="GO:0005794">
    <property type="term" value="C:Golgi apparatus"/>
    <property type="evidence" value="ECO:0007669"/>
    <property type="project" value="TreeGrafter"/>
</dbReference>
<sequence>MANLLTRLRSCYMSATPLHLSWYLYWYRWTLKSIVESVRASDRKKGKTSPEDCSCSGRADLGVPVYWWRKISYNLSRKRLVKIILVLFAVFAAYNLVQFFLTTTGLRRHVDPHSVRGYPYCPIDESKLATFEKEFACNFNPPPPKTDVVVVTFINLAWVALARNWVCSARKVGLGDKLYLVAFQKGVCDYFPDTPCYEHPTLNIEGTEFGEEAYQQLVIERTRLLLKFLSCGQTVLLADADITFLKNPLEYLHSVTEKRDMVFQMDSSGVGFVDSVLKYFFRYICGGFIFFKVNDATKLLWLSVLHFQENFKWNDQAGLNICIRHHTQRVDWDILESDYFPNGRQFFMYKERSEKNMIVHANHLVDMMKITRQIASSVWCDEVSGRQVCADPDLYQVQCVDGQDELPEWCLDYIHVCYSNYKITVQKKSSTSSEPPPQSPPAEDHQPHIQQVTV</sequence>
<dbReference type="InterPro" id="IPR029044">
    <property type="entry name" value="Nucleotide-diphossugar_trans"/>
</dbReference>
<dbReference type="InterPro" id="IPR052636">
    <property type="entry name" value="UDP-D-xylose:L-fucose_XylT"/>
</dbReference>
<evidence type="ECO:0000313" key="6">
    <source>
        <dbReference type="Proteomes" id="UP001174909"/>
    </source>
</evidence>
<evidence type="ECO:0000256" key="1">
    <source>
        <dbReference type="ARBA" id="ARBA00007033"/>
    </source>
</evidence>
<dbReference type="SUPFAM" id="SSF53448">
    <property type="entry name" value="Nucleotide-diphospho-sugar transferases"/>
    <property type="match status" value="1"/>
</dbReference>
<dbReference type="InterPro" id="IPR005069">
    <property type="entry name" value="Nucl-diP-sugar_transferase"/>
</dbReference>
<comment type="caution">
    <text evidence="5">The sequence shown here is derived from an EMBL/GenBank/DDBJ whole genome shotgun (WGS) entry which is preliminary data.</text>
</comment>
<reference evidence="5" key="1">
    <citation type="submission" date="2023-03" db="EMBL/GenBank/DDBJ databases">
        <authorList>
            <person name="Steffen K."/>
            <person name="Cardenas P."/>
        </authorList>
    </citation>
    <scope>NUCLEOTIDE SEQUENCE</scope>
</reference>
<dbReference type="PANTHER" id="PTHR47032:SF1">
    <property type="entry name" value="UDP-D-XYLOSE:L-FUCOSE ALPHA-1,3-D-XYLOSYLTRANSFERASE-RELATED"/>
    <property type="match status" value="1"/>
</dbReference>
<dbReference type="Proteomes" id="UP001174909">
    <property type="component" value="Unassembled WGS sequence"/>
</dbReference>
<name>A0AA35XDJ1_GEOBA</name>
<dbReference type="Pfam" id="PF03407">
    <property type="entry name" value="Nucleotid_trans"/>
    <property type="match status" value="1"/>
</dbReference>
<keyword evidence="3" id="KW-0812">Transmembrane</keyword>
<feature type="domain" description="Nucleotide-diphospho-sugar transferase" evidence="4">
    <location>
        <begin position="205"/>
        <end position="369"/>
    </location>
</feature>
<organism evidence="5 6">
    <name type="scientific">Geodia barretti</name>
    <name type="common">Barrett's horny sponge</name>
    <dbReference type="NCBI Taxonomy" id="519541"/>
    <lineage>
        <taxon>Eukaryota</taxon>
        <taxon>Metazoa</taxon>
        <taxon>Porifera</taxon>
        <taxon>Demospongiae</taxon>
        <taxon>Heteroscleromorpha</taxon>
        <taxon>Tetractinellida</taxon>
        <taxon>Astrophorina</taxon>
        <taxon>Geodiidae</taxon>
        <taxon>Geodia</taxon>
    </lineage>
</organism>
<comment type="similarity">
    <text evidence="1">Belongs to the glycosyltransferase 77 family.</text>
</comment>
<evidence type="ECO:0000313" key="5">
    <source>
        <dbReference type="EMBL" id="CAI8048461.1"/>
    </source>
</evidence>
<keyword evidence="3" id="KW-0472">Membrane</keyword>
<dbReference type="EMBL" id="CASHTH010003729">
    <property type="protein sequence ID" value="CAI8048461.1"/>
    <property type="molecule type" value="Genomic_DNA"/>
</dbReference>
<accession>A0AA35XDJ1</accession>
<keyword evidence="6" id="KW-1185">Reference proteome</keyword>
<keyword evidence="3" id="KW-1133">Transmembrane helix</keyword>
<proteinExistence type="inferred from homology"/>
<evidence type="ECO:0000256" key="2">
    <source>
        <dbReference type="SAM" id="MobiDB-lite"/>
    </source>
</evidence>
<gene>
    <name evidence="5" type="ORF">GBAR_LOCUS26731</name>
</gene>
<dbReference type="PANTHER" id="PTHR47032">
    <property type="entry name" value="UDP-D-XYLOSE:L-FUCOSE ALPHA-1,3-D-XYLOSYLTRANSFERASE-RELATED"/>
    <property type="match status" value="1"/>
</dbReference>
<feature type="transmembrane region" description="Helical" evidence="3">
    <location>
        <begin position="80"/>
        <end position="101"/>
    </location>
</feature>
<protein>
    <submittedName>
        <fullName evidence="5">UDP-D-xylose:L-fucose alpha-1,3-D-xylosyltransferase MGP4</fullName>
    </submittedName>
</protein>
<feature type="region of interest" description="Disordered" evidence="2">
    <location>
        <begin position="428"/>
        <end position="454"/>
    </location>
</feature>
<dbReference type="GO" id="GO:0016757">
    <property type="term" value="F:glycosyltransferase activity"/>
    <property type="evidence" value="ECO:0007669"/>
    <property type="project" value="TreeGrafter"/>
</dbReference>
<evidence type="ECO:0000256" key="3">
    <source>
        <dbReference type="SAM" id="Phobius"/>
    </source>
</evidence>